<protein>
    <submittedName>
        <fullName evidence="2">Uncharacterized protein</fullName>
    </submittedName>
</protein>
<name>A0A151ASF5_9CLOT</name>
<dbReference type="OrthoDB" id="9924998at2"/>
<accession>A0A151ASF5</accession>
<keyword evidence="1" id="KW-1133">Transmembrane helix</keyword>
<dbReference type="Proteomes" id="UP000075531">
    <property type="component" value="Unassembled WGS sequence"/>
</dbReference>
<dbReference type="PATRIC" id="fig|1121338.3.peg.2688"/>
<evidence type="ECO:0000256" key="1">
    <source>
        <dbReference type="SAM" id="Phobius"/>
    </source>
</evidence>
<evidence type="ECO:0000313" key="2">
    <source>
        <dbReference type="EMBL" id="KYH30545.1"/>
    </source>
</evidence>
<keyword evidence="1" id="KW-0472">Membrane</keyword>
<feature type="transmembrane region" description="Helical" evidence="1">
    <location>
        <begin position="9"/>
        <end position="28"/>
    </location>
</feature>
<proteinExistence type="predicted"/>
<reference evidence="2 3" key="1">
    <citation type="submission" date="2016-02" db="EMBL/GenBank/DDBJ databases">
        <title>Genome sequence of Clostridium tepidiprofundi DSM 19306.</title>
        <authorList>
            <person name="Poehlein A."/>
            <person name="Daniel R."/>
        </authorList>
    </citation>
    <scope>NUCLEOTIDE SEQUENCE [LARGE SCALE GENOMIC DNA]</scope>
    <source>
        <strain evidence="2 3">DSM 19306</strain>
    </source>
</reference>
<dbReference type="EMBL" id="LTBA01000067">
    <property type="protein sequence ID" value="KYH30545.1"/>
    <property type="molecule type" value="Genomic_DNA"/>
</dbReference>
<gene>
    <name evidence="2" type="ORF">CLTEP_25870</name>
</gene>
<keyword evidence="3" id="KW-1185">Reference proteome</keyword>
<dbReference type="AlphaFoldDB" id="A0A151ASF5"/>
<comment type="caution">
    <text evidence="2">The sequence shown here is derived from an EMBL/GenBank/DDBJ whole genome shotgun (WGS) entry which is preliminary data.</text>
</comment>
<evidence type="ECO:0000313" key="3">
    <source>
        <dbReference type="Proteomes" id="UP000075531"/>
    </source>
</evidence>
<keyword evidence="1" id="KW-0812">Transmembrane</keyword>
<sequence>MKSFLIDKIIVIVAILVFLAFLVGVIQYKSNRAFAIHTSGIKIIKAEDIEKTKERDASFAVKVHKQNDYYLEVFETSPTGNDYVESRFDLDKKDFDCLEIGKTYWFYVKLNKSDNSSSHDGRVKKIYTENPCQ</sequence>
<dbReference type="RefSeq" id="WP_066827320.1">
    <property type="nucleotide sequence ID" value="NZ_LTBA01000067.1"/>
</dbReference>
<organism evidence="2 3">
    <name type="scientific">Clostridium tepidiprofundi DSM 19306</name>
    <dbReference type="NCBI Taxonomy" id="1121338"/>
    <lineage>
        <taxon>Bacteria</taxon>
        <taxon>Bacillati</taxon>
        <taxon>Bacillota</taxon>
        <taxon>Clostridia</taxon>
        <taxon>Eubacteriales</taxon>
        <taxon>Clostridiaceae</taxon>
        <taxon>Clostridium</taxon>
    </lineage>
</organism>